<sequence>MGLLKEVLLLPAAPVRGSMWVIRRVLDEAERQYYDPAVIRSALARLEQKLEAGEIDDEEFDRLEDELLDRLEQAQAYHMQRPFGE</sequence>
<name>A0A177HM00_9ACTN</name>
<dbReference type="EMBL" id="LOHS01000096">
    <property type="protein sequence ID" value="OAH12052.1"/>
    <property type="molecule type" value="Genomic_DNA"/>
</dbReference>
<protein>
    <submittedName>
        <fullName evidence="1">Gas vesicle protein G</fullName>
    </submittedName>
</protein>
<dbReference type="InterPro" id="IPR007804">
    <property type="entry name" value="GvpG"/>
</dbReference>
<comment type="caution">
    <text evidence="1">The sequence shown here is derived from an EMBL/GenBank/DDBJ whole genome shotgun (WGS) entry which is preliminary data.</text>
</comment>
<dbReference type="PATRIC" id="fig|1716141.3.peg.4865"/>
<dbReference type="OrthoDB" id="3541554at2"/>
<keyword evidence="2" id="KW-1185">Reference proteome</keyword>
<dbReference type="Proteomes" id="UP000077381">
    <property type="component" value="Unassembled WGS sequence"/>
</dbReference>
<evidence type="ECO:0000313" key="1">
    <source>
        <dbReference type="EMBL" id="OAH12052.1"/>
    </source>
</evidence>
<proteinExistence type="predicted"/>
<gene>
    <name evidence="1" type="ORF">STSP_46270</name>
</gene>
<dbReference type="Pfam" id="PF05120">
    <property type="entry name" value="GvpG"/>
    <property type="match status" value="1"/>
</dbReference>
<accession>A0A177HM00</accession>
<dbReference type="AlphaFoldDB" id="A0A177HM00"/>
<reference evidence="1 2" key="1">
    <citation type="submission" date="2015-12" db="EMBL/GenBank/DDBJ databases">
        <title>Genome sequence of Streptomyces sp. G25.</title>
        <authorList>
            <person name="Poehlein A."/>
            <person name="Roettig A."/>
            <person name="Hiessl S."/>
            <person name="Hauschild P."/>
            <person name="Schauer J."/>
            <person name="Madkour M.H."/>
            <person name="Al-Ansari A.M."/>
            <person name="Almakishah N.H."/>
            <person name="Steinbuechel A."/>
            <person name="Daniel R."/>
        </authorList>
    </citation>
    <scope>NUCLEOTIDE SEQUENCE [LARGE SCALE GENOMIC DNA]</scope>
    <source>
        <strain evidence="2">G25(2015)</strain>
    </source>
</reference>
<dbReference type="STRING" id="1716141.STSP_46270"/>
<organism evidence="1 2">
    <name type="scientific">Streptomyces jeddahensis</name>
    <dbReference type="NCBI Taxonomy" id="1716141"/>
    <lineage>
        <taxon>Bacteria</taxon>
        <taxon>Bacillati</taxon>
        <taxon>Actinomycetota</taxon>
        <taxon>Actinomycetes</taxon>
        <taxon>Kitasatosporales</taxon>
        <taxon>Streptomycetaceae</taxon>
        <taxon>Streptomyces</taxon>
    </lineage>
</organism>
<dbReference type="RefSeq" id="WP_067281179.1">
    <property type="nucleotide sequence ID" value="NZ_LOHS01000096.1"/>
</dbReference>
<evidence type="ECO:0000313" key="2">
    <source>
        <dbReference type="Proteomes" id="UP000077381"/>
    </source>
</evidence>